<dbReference type="EMBL" id="CP087994">
    <property type="protein sequence ID" value="UYO61946.1"/>
    <property type="molecule type" value="Genomic_DNA"/>
</dbReference>
<protein>
    <submittedName>
        <fullName evidence="1">Uncharacterized protein</fullName>
    </submittedName>
</protein>
<dbReference type="RefSeq" id="WP_070370111.1">
    <property type="nucleotide sequence ID" value="NZ_CABIIK010000056.1"/>
</dbReference>
<name>A0A1F2PLP8_9FIRM</name>
<dbReference type="Proteomes" id="UP001163550">
    <property type="component" value="Chromosome"/>
</dbReference>
<dbReference type="AlphaFoldDB" id="A0A1F2PLP8"/>
<dbReference type="OrthoDB" id="1778605at2"/>
<dbReference type="EMBL" id="LKEU01000015">
    <property type="protein sequence ID" value="OFV71784.1"/>
    <property type="molecule type" value="Genomic_DNA"/>
</dbReference>
<evidence type="ECO:0000313" key="1">
    <source>
        <dbReference type="EMBL" id="OFV71784.1"/>
    </source>
</evidence>
<reference evidence="1 3" key="1">
    <citation type="submission" date="2015-09" db="EMBL/GenBank/DDBJ databases">
        <title>Genome sequence of Acetobacterium wieringae DSM 1911.</title>
        <authorList>
            <person name="Poehlein A."/>
            <person name="Bengelsdorf F.R."/>
            <person name="Schiel-Bengelsdorf B."/>
            <person name="Duerre P."/>
            <person name="Daniel R."/>
        </authorList>
    </citation>
    <scope>NUCLEOTIDE SEQUENCE [LARGE SCALE GENOMIC DNA]</scope>
    <source>
        <strain evidence="1 3">DSM 1911</strain>
    </source>
</reference>
<dbReference type="Proteomes" id="UP000176244">
    <property type="component" value="Unassembled WGS sequence"/>
</dbReference>
<evidence type="ECO:0000313" key="3">
    <source>
        <dbReference type="Proteomes" id="UP000176244"/>
    </source>
</evidence>
<evidence type="ECO:0000313" key="4">
    <source>
        <dbReference type="Proteomes" id="UP001163550"/>
    </source>
</evidence>
<accession>A0A1F2PLP8</accession>
<keyword evidence="4" id="KW-1185">Reference proteome</keyword>
<evidence type="ECO:0000313" key="2">
    <source>
        <dbReference type="EMBL" id="UYO61946.1"/>
    </source>
</evidence>
<proteinExistence type="predicted"/>
<organism evidence="1 3">
    <name type="scientific">Acetobacterium wieringae</name>
    <dbReference type="NCBI Taxonomy" id="52694"/>
    <lineage>
        <taxon>Bacteria</taxon>
        <taxon>Bacillati</taxon>
        <taxon>Bacillota</taxon>
        <taxon>Clostridia</taxon>
        <taxon>Eubacteriales</taxon>
        <taxon>Eubacteriaceae</taxon>
        <taxon>Acetobacterium</taxon>
    </lineage>
</organism>
<sequence>MGLRYSSKVIDGKLNIRNDYIQTEGGDFQKLTKNWIIKAYEKAKELNDTESMEKLENLKIDIWVSGENNELGKNMTWCLKDEL</sequence>
<gene>
    <name evidence="1" type="ORF">ACWI_07570</name>
    <name evidence="2" type="ORF">LNN31_14305</name>
</gene>
<reference evidence="2" key="2">
    <citation type="submission" date="2021-11" db="EMBL/GenBank/DDBJ databases">
        <title>Isoprene-degrading acetogen.</title>
        <authorList>
            <person name="Yang Y."/>
            <person name="Jin H."/>
            <person name="Yan J."/>
        </authorList>
    </citation>
    <scope>NUCLEOTIDE SEQUENCE</scope>
    <source>
        <strain evidence="2">Berkeley</strain>
    </source>
</reference>